<proteinExistence type="predicted"/>
<name>A0A0E9S6Q5_ANGAN</name>
<reference evidence="1" key="1">
    <citation type="submission" date="2014-11" db="EMBL/GenBank/DDBJ databases">
        <authorList>
            <person name="Amaro Gonzalez C."/>
        </authorList>
    </citation>
    <scope>NUCLEOTIDE SEQUENCE</scope>
</reference>
<dbReference type="AlphaFoldDB" id="A0A0E9S6Q5"/>
<accession>A0A0E9S6Q5</accession>
<protein>
    <submittedName>
        <fullName evidence="1">Uncharacterized protein</fullName>
    </submittedName>
</protein>
<organism evidence="1">
    <name type="scientific">Anguilla anguilla</name>
    <name type="common">European freshwater eel</name>
    <name type="synonym">Muraena anguilla</name>
    <dbReference type="NCBI Taxonomy" id="7936"/>
    <lineage>
        <taxon>Eukaryota</taxon>
        <taxon>Metazoa</taxon>
        <taxon>Chordata</taxon>
        <taxon>Craniata</taxon>
        <taxon>Vertebrata</taxon>
        <taxon>Euteleostomi</taxon>
        <taxon>Actinopterygii</taxon>
        <taxon>Neopterygii</taxon>
        <taxon>Teleostei</taxon>
        <taxon>Anguilliformes</taxon>
        <taxon>Anguillidae</taxon>
        <taxon>Anguilla</taxon>
    </lineage>
</organism>
<reference evidence="1" key="2">
    <citation type="journal article" date="2015" name="Fish Shellfish Immunol.">
        <title>Early steps in the European eel (Anguilla anguilla)-Vibrio vulnificus interaction in the gills: Role of the RtxA13 toxin.</title>
        <authorList>
            <person name="Callol A."/>
            <person name="Pajuelo D."/>
            <person name="Ebbesson L."/>
            <person name="Teles M."/>
            <person name="MacKenzie S."/>
            <person name="Amaro C."/>
        </authorList>
    </citation>
    <scope>NUCLEOTIDE SEQUENCE</scope>
</reference>
<dbReference type="EMBL" id="GBXM01072252">
    <property type="protein sequence ID" value="JAH36325.1"/>
    <property type="molecule type" value="Transcribed_RNA"/>
</dbReference>
<sequence>MVSLNFHPDFNPMWCCIHGIWYREQHTCDVFPLRSTGDFSISFGVVNRHTGTPCITHKFS</sequence>
<evidence type="ECO:0000313" key="1">
    <source>
        <dbReference type="EMBL" id="JAH36325.1"/>
    </source>
</evidence>